<evidence type="ECO:0000313" key="2">
    <source>
        <dbReference type="Proteomes" id="UP000237968"/>
    </source>
</evidence>
<keyword evidence="2" id="KW-1185">Reference proteome</keyword>
<reference evidence="1 2" key="1">
    <citation type="submission" date="2018-03" db="EMBL/GenBank/DDBJ databases">
        <title>Draft Genome Sequences of the Obligatory Marine Myxobacteria Enhygromyxa salina SWB005.</title>
        <authorList>
            <person name="Poehlein A."/>
            <person name="Moghaddam J.A."/>
            <person name="Harms H."/>
            <person name="Alanjari M."/>
            <person name="Koenig G.M."/>
            <person name="Daniel R."/>
            <person name="Schaeberle T.F."/>
        </authorList>
    </citation>
    <scope>NUCLEOTIDE SEQUENCE [LARGE SCALE GENOMIC DNA]</scope>
    <source>
        <strain evidence="1 2">SWB005</strain>
    </source>
</reference>
<organism evidence="1 2">
    <name type="scientific">Enhygromyxa salina</name>
    <dbReference type="NCBI Taxonomy" id="215803"/>
    <lineage>
        <taxon>Bacteria</taxon>
        <taxon>Pseudomonadati</taxon>
        <taxon>Myxococcota</taxon>
        <taxon>Polyangia</taxon>
        <taxon>Nannocystales</taxon>
        <taxon>Nannocystaceae</taxon>
        <taxon>Enhygromyxa</taxon>
    </lineage>
</organism>
<dbReference type="AlphaFoldDB" id="A0A2S9XT31"/>
<protein>
    <recommendedName>
        <fullName evidence="3">Lipoprotein</fullName>
    </recommendedName>
</protein>
<evidence type="ECO:0008006" key="3">
    <source>
        <dbReference type="Google" id="ProtNLM"/>
    </source>
</evidence>
<name>A0A2S9XT31_9BACT</name>
<dbReference type="EMBL" id="PVNK01000166">
    <property type="protein sequence ID" value="PRP95890.1"/>
    <property type="molecule type" value="Genomic_DNA"/>
</dbReference>
<accession>A0A2S9XT31</accession>
<proteinExistence type="predicted"/>
<gene>
    <name evidence="1" type="ORF">ENSA5_37600</name>
</gene>
<sequence length="430" mass="44451">MARTLARPLHCGAGMHTNVHHVLFAASLSLLLVACADSGPTLEGDGGLAEAETGKELYDGCLPYDEVELGASFTCQGEGEGWLVTDVYGAGKLNPMTNCLAYADGVAPDNPTPEDCAPVPLELVPFDLPRPRGCCGEDAAEDNIGGVCVLDCGYAACKTAIAAIRATADALEPIKGVPKNVVDTSKADLYAYADFLDAPASLQHCAQKVALVPGEVVSIGLGSGVTSPAAFGHIKDATIFLGCNLDPDEPFVIDSEFGVCTEPTNIPDAMQEQQSGGSVNGGAVSVFGPGVDTSATIEHATFEIHEVLNRDLSIDFTLTSFDATVTDTRAGSFDLRDVQVSLAGPASGTLEGDAVIFAPGTLRFTVSSIVSVDGEPLFAGLPTRAEYSNSAPATATRSLDGSFAFLNAPFEVGEYIAVLNTEPSALVPIQ</sequence>
<dbReference type="PROSITE" id="PS51257">
    <property type="entry name" value="PROKAR_LIPOPROTEIN"/>
    <property type="match status" value="1"/>
</dbReference>
<evidence type="ECO:0000313" key="1">
    <source>
        <dbReference type="EMBL" id="PRP95890.1"/>
    </source>
</evidence>
<dbReference type="Proteomes" id="UP000237968">
    <property type="component" value="Unassembled WGS sequence"/>
</dbReference>
<comment type="caution">
    <text evidence="1">The sequence shown here is derived from an EMBL/GenBank/DDBJ whole genome shotgun (WGS) entry which is preliminary data.</text>
</comment>